<dbReference type="Pfam" id="PF07687">
    <property type="entry name" value="M20_dimer"/>
    <property type="match status" value="1"/>
</dbReference>
<dbReference type="Gene3D" id="3.30.70.360">
    <property type="match status" value="1"/>
</dbReference>
<accession>A0A179IK02</accession>
<dbReference type="PANTHER" id="PTHR30575:SF4">
    <property type="entry name" value="PEPTIDASE M20 DOMAIN-CONTAINING PROTEIN 2"/>
    <property type="match status" value="1"/>
</dbReference>
<protein>
    <recommendedName>
        <fullName evidence="2">Peptidase M20 domain-containing protein 2</fullName>
    </recommendedName>
</protein>
<dbReference type="SUPFAM" id="SSF55031">
    <property type="entry name" value="Bacterial exopeptidase dimerisation domain"/>
    <property type="match status" value="1"/>
</dbReference>
<dbReference type="AlphaFoldDB" id="A0A179IK02"/>
<dbReference type="InterPro" id="IPR036264">
    <property type="entry name" value="Bact_exopeptidase_dim_dom"/>
</dbReference>
<evidence type="ECO:0000259" key="4">
    <source>
        <dbReference type="Pfam" id="PF07687"/>
    </source>
</evidence>
<dbReference type="OrthoDB" id="6119954at2759"/>
<keyword evidence="6" id="KW-1185">Reference proteome</keyword>
<gene>
    <name evidence="5" type="ORF">LLEC1_00681</name>
</gene>
<dbReference type="InterPro" id="IPR052030">
    <property type="entry name" value="Peptidase_M20/M20A_hydrolases"/>
</dbReference>
<dbReference type="InterPro" id="IPR002933">
    <property type="entry name" value="Peptidase_M20"/>
</dbReference>
<evidence type="ECO:0000313" key="6">
    <source>
        <dbReference type="Proteomes" id="UP000243081"/>
    </source>
</evidence>
<evidence type="ECO:0000256" key="3">
    <source>
        <dbReference type="SAM" id="MobiDB-lite"/>
    </source>
</evidence>
<evidence type="ECO:0000256" key="1">
    <source>
        <dbReference type="ARBA" id="ARBA00006247"/>
    </source>
</evidence>
<proteinExistence type="inferred from homology"/>
<dbReference type="SUPFAM" id="SSF53187">
    <property type="entry name" value="Zn-dependent exopeptidases"/>
    <property type="match status" value="1"/>
</dbReference>
<feature type="domain" description="Peptidase M20 dimerisation" evidence="4">
    <location>
        <begin position="182"/>
        <end position="277"/>
    </location>
</feature>
<dbReference type="Proteomes" id="UP000243081">
    <property type="component" value="Unassembled WGS sequence"/>
</dbReference>
<comment type="similarity">
    <text evidence="1 2">Belongs to the peptidase M20A family.</text>
</comment>
<feature type="region of interest" description="Disordered" evidence="3">
    <location>
        <begin position="329"/>
        <end position="348"/>
    </location>
</feature>
<dbReference type="GO" id="GO:0016805">
    <property type="term" value="F:dipeptidase activity"/>
    <property type="evidence" value="ECO:0007669"/>
    <property type="project" value="InterPro"/>
</dbReference>
<dbReference type="Gene3D" id="3.40.630.10">
    <property type="entry name" value="Zn peptidases"/>
    <property type="match status" value="1"/>
</dbReference>
<dbReference type="EMBL" id="LUKN01000981">
    <property type="protein sequence ID" value="OAR01814.1"/>
    <property type="molecule type" value="Genomic_DNA"/>
</dbReference>
<evidence type="ECO:0000256" key="2">
    <source>
        <dbReference type="PIRNR" id="PIRNR037226"/>
    </source>
</evidence>
<name>A0A179IK02_CORDF</name>
<dbReference type="PIRSF" id="PIRSF037226">
    <property type="entry name" value="Amidohydrolase_ACY1L2_prd"/>
    <property type="match status" value="1"/>
</dbReference>
<dbReference type="Pfam" id="PF01546">
    <property type="entry name" value="Peptidase_M20"/>
    <property type="match status" value="1"/>
</dbReference>
<dbReference type="FunFam" id="3.30.70.360:FF:000004">
    <property type="entry name" value="Peptidase M20 domain-containing protein 2"/>
    <property type="match status" value="1"/>
</dbReference>
<dbReference type="OMA" id="MDCLPGI"/>
<dbReference type="InterPro" id="IPR011650">
    <property type="entry name" value="Peptidase_M20_dimer"/>
</dbReference>
<comment type="caution">
    <text evidence="5">The sequence shown here is derived from an EMBL/GenBank/DDBJ whole genome shotgun (WGS) entry which is preliminary data.</text>
</comment>
<organism evidence="5 6">
    <name type="scientific">Cordyceps confragosa</name>
    <name type="common">Lecanicillium lecanii</name>
    <dbReference type="NCBI Taxonomy" id="2714763"/>
    <lineage>
        <taxon>Eukaryota</taxon>
        <taxon>Fungi</taxon>
        <taxon>Dikarya</taxon>
        <taxon>Ascomycota</taxon>
        <taxon>Pezizomycotina</taxon>
        <taxon>Sordariomycetes</taxon>
        <taxon>Hypocreomycetidae</taxon>
        <taxon>Hypocreales</taxon>
        <taxon>Cordycipitaceae</taxon>
        <taxon>Akanthomyces</taxon>
    </lineage>
</organism>
<reference evidence="5 6" key="1">
    <citation type="submission" date="2016-03" db="EMBL/GenBank/DDBJ databases">
        <title>Fine-scale spatial genetic structure of a fungal parasite of coffee scale insects.</title>
        <authorList>
            <person name="Jackson D."/>
            <person name="Zemenick K.A."/>
            <person name="Malloure B."/>
            <person name="Quandt C.A."/>
            <person name="James T.Y."/>
        </authorList>
    </citation>
    <scope>NUCLEOTIDE SEQUENCE [LARGE SCALE GENOMIC DNA]</scope>
    <source>
        <strain evidence="5 6">UM487</strain>
    </source>
</reference>
<feature type="compositionally biased region" description="Polar residues" evidence="3">
    <location>
        <begin position="333"/>
        <end position="342"/>
    </location>
</feature>
<dbReference type="PANTHER" id="PTHR30575">
    <property type="entry name" value="PEPTIDASE M20"/>
    <property type="match status" value="1"/>
</dbReference>
<dbReference type="CDD" id="cd03887">
    <property type="entry name" value="M20_Acy1L2"/>
    <property type="match status" value="1"/>
</dbReference>
<dbReference type="InterPro" id="IPR017144">
    <property type="entry name" value="Xaa-Arg_dipeptidase"/>
</dbReference>
<evidence type="ECO:0000313" key="5">
    <source>
        <dbReference type="EMBL" id="OAR01814.1"/>
    </source>
</evidence>
<sequence>MQIDKAPEALADINAAADAIGIDFWPVNLRIHDNPELAWHEFIAHEALTVFMEAQPGWNVTKSVYGIDTAWIAEFDSGVPGPVVSFNAEYDSLPGIGHACGHNLIATSSVVGACAAAQVMVAKKLPGRIVLYGTPAEETTLLTKPDGGGKIKLLEAGAYKDYNVDLSLISHPSITLTSARMGTTGISTFKVEYFGVAAHAAANPWLGINALDALVQGYNNLSMLRQQIMPREIIQGHITDGGDASNIIHKYAAGEFAVRADSAPRLGILREQVVNCFQAGALATGAKLTITDLGAYKNHISNGPMANAFTRYYNGLGKDHAIATDAGKDAANGKTQASTDQGDMSHAMPSISPMYAIEAGEGGQGPHNPGFAKSAGTRASYARALRVAKGLADVAVDALRDQRFLAEIKSSWEHDMKSSSGSRTRP</sequence>